<reference evidence="2 3" key="1">
    <citation type="journal article" date="2014" name="Genome Biol. Evol.">
        <title>The genome of the myxosporean Thelohanellus kitauei shows adaptations to nutrient acquisition within its fish host.</title>
        <authorList>
            <person name="Yang Y."/>
            <person name="Xiong J."/>
            <person name="Zhou Z."/>
            <person name="Huo F."/>
            <person name="Miao W."/>
            <person name="Ran C."/>
            <person name="Liu Y."/>
            <person name="Zhang J."/>
            <person name="Feng J."/>
            <person name="Wang M."/>
            <person name="Wang M."/>
            <person name="Wang L."/>
            <person name="Yao B."/>
        </authorList>
    </citation>
    <scope>NUCLEOTIDE SEQUENCE [LARGE SCALE GENOMIC DNA]</scope>
    <source>
        <strain evidence="2">Wuqing</strain>
    </source>
</reference>
<dbReference type="AlphaFoldDB" id="A0A0C2MYB7"/>
<keyword evidence="1" id="KW-0812">Transmembrane</keyword>
<evidence type="ECO:0000313" key="2">
    <source>
        <dbReference type="EMBL" id="KII69135.1"/>
    </source>
</evidence>
<feature type="transmembrane region" description="Helical" evidence="1">
    <location>
        <begin position="38"/>
        <end position="57"/>
    </location>
</feature>
<gene>
    <name evidence="2" type="ORF">RF11_01188</name>
</gene>
<organism evidence="2 3">
    <name type="scientific">Thelohanellus kitauei</name>
    <name type="common">Myxosporean</name>
    <dbReference type="NCBI Taxonomy" id="669202"/>
    <lineage>
        <taxon>Eukaryota</taxon>
        <taxon>Metazoa</taxon>
        <taxon>Cnidaria</taxon>
        <taxon>Myxozoa</taxon>
        <taxon>Myxosporea</taxon>
        <taxon>Bivalvulida</taxon>
        <taxon>Platysporina</taxon>
        <taxon>Myxobolidae</taxon>
        <taxon>Thelohanellus</taxon>
    </lineage>
</organism>
<evidence type="ECO:0000256" key="1">
    <source>
        <dbReference type="SAM" id="Phobius"/>
    </source>
</evidence>
<sequence length="226" mass="25286">MLDLLDEKDLAQLITERQNQQRREVDLNQYLNNEGSKTAGLVFLFFAVWGIASVIELQYWRNADTYPVWLTKHLRISPENNQKSLIRIEMKTFDKVGPWSQADYLTDDAGGTVVPADNLTGDGGGTVVPERIFRPVMFSGLVSASDSWFLKLLKNGFYFLYTLRRNAGPIQVKHHFIALVQCCCPWSKLLTDDAGGTVVPADNLTGDGGGTVVPERIFRPVMFSGL</sequence>
<dbReference type="Proteomes" id="UP000031668">
    <property type="component" value="Unassembled WGS sequence"/>
</dbReference>
<protein>
    <submittedName>
        <fullName evidence="2">Uncharacterized protein</fullName>
    </submittedName>
</protein>
<keyword evidence="1" id="KW-0472">Membrane</keyword>
<accession>A0A0C2MYB7</accession>
<proteinExistence type="predicted"/>
<name>A0A0C2MYB7_THEKT</name>
<keyword evidence="3" id="KW-1185">Reference proteome</keyword>
<keyword evidence="1" id="KW-1133">Transmembrane helix</keyword>
<evidence type="ECO:0000313" key="3">
    <source>
        <dbReference type="Proteomes" id="UP000031668"/>
    </source>
</evidence>
<dbReference type="EMBL" id="JWZT01002570">
    <property type="protein sequence ID" value="KII69135.1"/>
    <property type="molecule type" value="Genomic_DNA"/>
</dbReference>
<comment type="caution">
    <text evidence="2">The sequence shown here is derived from an EMBL/GenBank/DDBJ whole genome shotgun (WGS) entry which is preliminary data.</text>
</comment>